<feature type="region of interest" description="Disordered" evidence="2">
    <location>
        <begin position="70"/>
        <end position="141"/>
    </location>
</feature>
<comment type="caution">
    <text evidence="3">The sequence shown here is derived from an EMBL/GenBank/DDBJ whole genome shotgun (WGS) entry which is preliminary data.</text>
</comment>
<feature type="region of interest" description="Disordered" evidence="2">
    <location>
        <begin position="187"/>
        <end position="208"/>
    </location>
</feature>
<proteinExistence type="predicted"/>
<evidence type="ECO:0000256" key="2">
    <source>
        <dbReference type="SAM" id="MobiDB-lite"/>
    </source>
</evidence>
<feature type="compositionally biased region" description="Basic residues" evidence="2">
    <location>
        <begin position="112"/>
        <end position="122"/>
    </location>
</feature>
<name>A0ABQ7W6W3_SOLTU</name>
<feature type="compositionally biased region" description="Basic and acidic residues" evidence="2">
    <location>
        <begin position="123"/>
        <end position="132"/>
    </location>
</feature>
<feature type="coiled-coil region" evidence="1">
    <location>
        <begin position="323"/>
        <end position="350"/>
    </location>
</feature>
<evidence type="ECO:0008006" key="5">
    <source>
        <dbReference type="Google" id="ProtNLM"/>
    </source>
</evidence>
<evidence type="ECO:0000313" key="3">
    <source>
        <dbReference type="EMBL" id="KAH0776463.1"/>
    </source>
</evidence>
<protein>
    <recommendedName>
        <fullName evidence="5">CCHC-type domain-containing protein</fullName>
    </recommendedName>
</protein>
<feature type="compositionally biased region" description="Basic and acidic residues" evidence="2">
    <location>
        <begin position="88"/>
        <end position="99"/>
    </location>
</feature>
<accession>A0ABQ7W6W3</accession>
<evidence type="ECO:0000313" key="4">
    <source>
        <dbReference type="Proteomes" id="UP000826656"/>
    </source>
</evidence>
<evidence type="ECO:0000256" key="1">
    <source>
        <dbReference type="SAM" id="Coils"/>
    </source>
</evidence>
<sequence length="370" mass="43194">MKGKEKMPHSSLQPLPDIDNFKIKDYSDLEDFLAKKFKGGSLQPINARDFSEGEISHKNEFSDDINKISENYARKPVQRMYYYPRPTPQDKSKDKEYTPKKKKSSKKDYEKWKKKRIEKKLRRAEEGKGDSSKRKKKYRHNYKKSDTYHKCGRFGHYAKDCRVKEKIKCLDVDDNMKDSLYKIMLNSDSGRSESEDSSIEESSTSEDLKALQQEDYITSEDECSPCQQGLQCEKDEEDDLYKIYSQFKELSLNVIDNDKVLELLQSINDPGIRAQIIDKISNNTPTKDHTPKEILTKEGSYTMAEVKNLLLERRKTISSPTTINELKDEINNLKEDIVRLKEKNVVIEVRLDAIQSLQDLGRTYTFKIFS</sequence>
<keyword evidence="1" id="KW-0175">Coiled coil</keyword>
<organism evidence="3 4">
    <name type="scientific">Solanum tuberosum</name>
    <name type="common">Potato</name>
    <dbReference type="NCBI Taxonomy" id="4113"/>
    <lineage>
        <taxon>Eukaryota</taxon>
        <taxon>Viridiplantae</taxon>
        <taxon>Streptophyta</taxon>
        <taxon>Embryophyta</taxon>
        <taxon>Tracheophyta</taxon>
        <taxon>Spermatophyta</taxon>
        <taxon>Magnoliopsida</taxon>
        <taxon>eudicotyledons</taxon>
        <taxon>Gunneridae</taxon>
        <taxon>Pentapetalae</taxon>
        <taxon>asterids</taxon>
        <taxon>lamiids</taxon>
        <taxon>Solanales</taxon>
        <taxon>Solanaceae</taxon>
        <taxon>Solanoideae</taxon>
        <taxon>Solaneae</taxon>
        <taxon>Solanum</taxon>
    </lineage>
</organism>
<reference evidence="3 4" key="1">
    <citation type="journal article" date="2021" name="bioRxiv">
        <title>Chromosome-scale and haplotype-resolved genome assembly of a tetraploid potato cultivar.</title>
        <authorList>
            <person name="Sun H."/>
            <person name="Jiao W.-B."/>
            <person name="Krause K."/>
            <person name="Campoy J.A."/>
            <person name="Goel M."/>
            <person name="Folz-Donahue K."/>
            <person name="Kukat C."/>
            <person name="Huettel B."/>
            <person name="Schneeberger K."/>
        </authorList>
    </citation>
    <scope>NUCLEOTIDE SEQUENCE [LARGE SCALE GENOMIC DNA]</scope>
    <source>
        <strain evidence="3">SolTubOtavaFocal</strain>
        <tissue evidence="3">Leaves</tissue>
    </source>
</reference>
<keyword evidence="4" id="KW-1185">Reference proteome</keyword>
<dbReference type="EMBL" id="JAIVGD010000003">
    <property type="protein sequence ID" value="KAH0776463.1"/>
    <property type="molecule type" value="Genomic_DNA"/>
</dbReference>
<dbReference type="Proteomes" id="UP000826656">
    <property type="component" value="Unassembled WGS sequence"/>
</dbReference>
<gene>
    <name evidence="3" type="ORF">KY290_007874</name>
</gene>